<reference evidence="2 3" key="1">
    <citation type="submission" date="2019-02" db="EMBL/GenBank/DDBJ databases">
        <title>Deep-cultivation of Planctomycetes and their phenomic and genomic characterization uncovers novel biology.</title>
        <authorList>
            <person name="Wiegand S."/>
            <person name="Jogler M."/>
            <person name="Boedeker C."/>
            <person name="Pinto D."/>
            <person name="Vollmers J."/>
            <person name="Rivas-Marin E."/>
            <person name="Kohn T."/>
            <person name="Peeters S.H."/>
            <person name="Heuer A."/>
            <person name="Rast P."/>
            <person name="Oberbeckmann S."/>
            <person name="Bunk B."/>
            <person name="Jeske O."/>
            <person name="Meyerdierks A."/>
            <person name="Storesund J.E."/>
            <person name="Kallscheuer N."/>
            <person name="Luecker S."/>
            <person name="Lage O.M."/>
            <person name="Pohl T."/>
            <person name="Merkel B.J."/>
            <person name="Hornburger P."/>
            <person name="Mueller R.-W."/>
            <person name="Bruemmer F."/>
            <person name="Labrenz M."/>
            <person name="Spormann A.M."/>
            <person name="Op den Camp H."/>
            <person name="Overmann J."/>
            <person name="Amann R."/>
            <person name="Jetten M.S.M."/>
            <person name="Mascher T."/>
            <person name="Medema M.H."/>
            <person name="Devos D.P."/>
            <person name="Kaster A.-K."/>
            <person name="Ovreas L."/>
            <person name="Rohde M."/>
            <person name="Galperin M.Y."/>
            <person name="Jogler C."/>
        </authorList>
    </citation>
    <scope>NUCLEOTIDE SEQUENCE [LARGE SCALE GENOMIC DNA]</scope>
    <source>
        <strain evidence="2 3">TBK1r</strain>
    </source>
</reference>
<protein>
    <submittedName>
        <fullName evidence="2">Uncharacterized protein</fullName>
    </submittedName>
</protein>
<evidence type="ECO:0000256" key="1">
    <source>
        <dbReference type="SAM" id="MobiDB-lite"/>
    </source>
</evidence>
<proteinExistence type="predicted"/>
<sequence length="168" mass="18758">MVVEWLSLGWRFENASVGNGSRHRALGDDFPFVKPCKPCSVCTALFCPLMRHVEALTHGKPSISVCGGVIQVPRPNNLRRAWLSAYQSSPDCHRHPVAKLERHQVQAALAFRRRTARSSRHDQALACHEARQRVQSPSDVNGGEHVGNREGPQTPIHLCPSEKTRMQV</sequence>
<gene>
    <name evidence="2" type="ORF">TBK1r_63700</name>
</gene>
<feature type="region of interest" description="Disordered" evidence="1">
    <location>
        <begin position="131"/>
        <end position="168"/>
    </location>
</feature>
<evidence type="ECO:0000313" key="3">
    <source>
        <dbReference type="Proteomes" id="UP000318081"/>
    </source>
</evidence>
<organism evidence="2 3">
    <name type="scientific">Stieleria magnilauensis</name>
    <dbReference type="NCBI Taxonomy" id="2527963"/>
    <lineage>
        <taxon>Bacteria</taxon>
        <taxon>Pseudomonadati</taxon>
        <taxon>Planctomycetota</taxon>
        <taxon>Planctomycetia</taxon>
        <taxon>Pirellulales</taxon>
        <taxon>Pirellulaceae</taxon>
        <taxon>Stieleria</taxon>
    </lineage>
</organism>
<name>A0ABX5Y2B7_9BACT</name>
<dbReference type="Proteomes" id="UP000318081">
    <property type="component" value="Chromosome"/>
</dbReference>
<accession>A0ABX5Y2B7</accession>
<keyword evidence="3" id="KW-1185">Reference proteome</keyword>
<evidence type="ECO:0000313" key="2">
    <source>
        <dbReference type="EMBL" id="QDV87340.1"/>
    </source>
</evidence>
<dbReference type="EMBL" id="CP036432">
    <property type="protein sequence ID" value="QDV87340.1"/>
    <property type="molecule type" value="Genomic_DNA"/>
</dbReference>